<accession>A0ACC3BSK9</accession>
<keyword evidence="2" id="KW-1185">Reference proteome</keyword>
<evidence type="ECO:0000313" key="2">
    <source>
        <dbReference type="Proteomes" id="UP000798662"/>
    </source>
</evidence>
<evidence type="ECO:0000313" key="1">
    <source>
        <dbReference type="EMBL" id="KAK1860860.1"/>
    </source>
</evidence>
<dbReference type="EMBL" id="CM020618">
    <property type="protein sequence ID" value="KAK1860860.1"/>
    <property type="molecule type" value="Genomic_DNA"/>
</dbReference>
<sequence>MSPRLHCFVAPTGLGGAAPGGAAAALPRIRGPQRPPAVARRARRPTTMAVPTLTSAAADYIATSIPDVGTVLPPKSGPSGSGWASTAVVDTSSGRSFFVKTAPRPAAAMFVAEAAGLRALAAAAAASGAEVVIPTAYAARDGDGGSFLVMDAVPMGGRVDMARLGDAVGAIHAAPPPPADVAGGTGYGFGVTAGTIGGSVQRNGWMDDWPAFWVERRLRPQLAATRDDALIREGAKLCDAVPAFFADVPAPAASCLHGDLWGGNYGATPEGVPVLFDPATYYGHAEAEFGMSWCASFNQRFYDAYHARMPRAAGADAREDLYTLYHILNHANLFGGGYRSQAAGLIKSLLRRA</sequence>
<proteinExistence type="predicted"/>
<reference evidence="1" key="1">
    <citation type="submission" date="2019-11" db="EMBL/GenBank/DDBJ databases">
        <title>Nori genome reveals adaptations in red seaweeds to the harsh intertidal environment.</title>
        <authorList>
            <person name="Wang D."/>
            <person name="Mao Y."/>
        </authorList>
    </citation>
    <scope>NUCLEOTIDE SEQUENCE</scope>
    <source>
        <tissue evidence="1">Gametophyte</tissue>
    </source>
</reference>
<dbReference type="Proteomes" id="UP000798662">
    <property type="component" value="Chromosome 1"/>
</dbReference>
<gene>
    <name evidence="1" type="ORF">I4F81_003446</name>
</gene>
<protein>
    <submittedName>
        <fullName evidence="1">Uncharacterized protein</fullName>
    </submittedName>
</protein>
<organism evidence="1 2">
    <name type="scientific">Pyropia yezoensis</name>
    <name type="common">Susabi-nori</name>
    <name type="synonym">Porphyra yezoensis</name>
    <dbReference type="NCBI Taxonomy" id="2788"/>
    <lineage>
        <taxon>Eukaryota</taxon>
        <taxon>Rhodophyta</taxon>
        <taxon>Bangiophyceae</taxon>
        <taxon>Bangiales</taxon>
        <taxon>Bangiaceae</taxon>
        <taxon>Pyropia</taxon>
    </lineage>
</organism>
<name>A0ACC3BSK9_PYRYE</name>
<comment type="caution">
    <text evidence="1">The sequence shown here is derived from an EMBL/GenBank/DDBJ whole genome shotgun (WGS) entry which is preliminary data.</text>
</comment>